<sequence length="215" mass="24140">MERYMVLLILMVLVQSPPEPSLVETIRAELVENANLQEQRIEALRQTSKREFVSIPVDHQSDLVRYMILFGQIENGSPVVRKALFEAGLQQSDFLVLQESMRDFNERNQEKLGAYFTSDSLVKEILLEVKKTGTVTDAQAIEVMNFSQALSRMVSATIIAESLAELTPVGRKITAKVARDFSVDVSGATQKNDDLAAWKRGILAHSQAEWVEVTQ</sequence>
<dbReference type="AlphaFoldDB" id="A0A8J7QFX0"/>
<comment type="caution">
    <text evidence="1">The sequence shown here is derived from an EMBL/GenBank/DDBJ whole genome shotgun (WGS) entry which is preliminary data.</text>
</comment>
<keyword evidence="2" id="KW-1185">Reference proteome</keyword>
<dbReference type="Proteomes" id="UP000664417">
    <property type="component" value="Unassembled WGS sequence"/>
</dbReference>
<name>A0A8J7QFX0_9BACT</name>
<evidence type="ECO:0000313" key="2">
    <source>
        <dbReference type="Proteomes" id="UP000664417"/>
    </source>
</evidence>
<dbReference type="RefSeq" id="WP_207859071.1">
    <property type="nucleotide sequence ID" value="NZ_JAFREP010000009.1"/>
</dbReference>
<dbReference type="EMBL" id="JAFREP010000009">
    <property type="protein sequence ID" value="MBO1319250.1"/>
    <property type="molecule type" value="Genomic_DNA"/>
</dbReference>
<reference evidence="1" key="1">
    <citation type="submission" date="2021-03" db="EMBL/GenBank/DDBJ databases">
        <authorList>
            <person name="Wang G."/>
        </authorList>
    </citation>
    <scope>NUCLEOTIDE SEQUENCE</scope>
    <source>
        <strain evidence="1">KCTC 12899</strain>
    </source>
</reference>
<evidence type="ECO:0000313" key="1">
    <source>
        <dbReference type="EMBL" id="MBO1319250.1"/>
    </source>
</evidence>
<gene>
    <name evidence="1" type="ORF">J3U88_12330</name>
</gene>
<protein>
    <submittedName>
        <fullName evidence="1">Uncharacterized protein</fullName>
    </submittedName>
</protein>
<accession>A0A8J7QFX0</accession>
<organism evidence="1 2">
    <name type="scientific">Acanthopleuribacter pedis</name>
    <dbReference type="NCBI Taxonomy" id="442870"/>
    <lineage>
        <taxon>Bacteria</taxon>
        <taxon>Pseudomonadati</taxon>
        <taxon>Acidobacteriota</taxon>
        <taxon>Holophagae</taxon>
        <taxon>Acanthopleuribacterales</taxon>
        <taxon>Acanthopleuribacteraceae</taxon>
        <taxon>Acanthopleuribacter</taxon>
    </lineage>
</organism>
<proteinExistence type="predicted"/>